<evidence type="ECO:0000256" key="1">
    <source>
        <dbReference type="SAM" id="MobiDB-lite"/>
    </source>
</evidence>
<sequence length="268" mass="28334">MAATRGCLPLLATLAVILSCSLKAQAFHCRRVRGFPTPPCRYYCSYFTGNGFRLAMALERDGTPCGRNRHGICRSGLCFPLINQQRVQSQQFSPFPQRRLRIRKRDTSSVKNAGGGEVTPAFTKTPNPTKTVGSSSKGIKGAIKGIPNSNMKKKARTNRGFDADIDIFSNPNVEKTTSLFSNVAGKKQGSQLLRDGDLNIKGSGHGSSISSLDLTTKTATPLQGTGTTIGQGELTSGVRDSINTGLTGLGGITLAQTPGGTGTPSAIQ</sequence>
<keyword evidence="2" id="KW-0732">Signal</keyword>
<feature type="region of interest" description="Disordered" evidence="1">
    <location>
        <begin position="106"/>
        <end position="140"/>
    </location>
</feature>
<organism evidence="3">
    <name type="scientific">Amblyomma triste</name>
    <name type="common">Neotropical tick</name>
    <dbReference type="NCBI Taxonomy" id="251400"/>
    <lineage>
        <taxon>Eukaryota</taxon>
        <taxon>Metazoa</taxon>
        <taxon>Ecdysozoa</taxon>
        <taxon>Arthropoda</taxon>
        <taxon>Chelicerata</taxon>
        <taxon>Arachnida</taxon>
        <taxon>Acari</taxon>
        <taxon>Parasitiformes</taxon>
        <taxon>Ixodida</taxon>
        <taxon>Ixodoidea</taxon>
        <taxon>Ixodidae</taxon>
        <taxon>Amblyomminae</taxon>
        <taxon>Amblyomma</taxon>
    </lineage>
</organism>
<feature type="region of interest" description="Disordered" evidence="1">
    <location>
        <begin position="204"/>
        <end position="232"/>
    </location>
</feature>
<dbReference type="PROSITE" id="PS51257">
    <property type="entry name" value="PROKAR_LIPOPROTEIN"/>
    <property type="match status" value="1"/>
</dbReference>
<protein>
    <submittedName>
        <fullName evidence="3">Putative secreted mucin</fullName>
    </submittedName>
</protein>
<feature type="non-terminal residue" evidence="3">
    <location>
        <position position="268"/>
    </location>
</feature>
<name>A0A023G5U7_AMBTT</name>
<proteinExistence type="evidence at transcript level"/>
<evidence type="ECO:0000256" key="2">
    <source>
        <dbReference type="SAM" id="SignalP"/>
    </source>
</evidence>
<feature type="compositionally biased region" description="Polar residues" evidence="1">
    <location>
        <begin position="122"/>
        <end position="137"/>
    </location>
</feature>
<reference evidence="3" key="1">
    <citation type="submission" date="2014-03" db="EMBL/GenBank/DDBJ databases">
        <title>The sialotranscriptome of Amblyomma triste, Amblyomma parvum and Amblyomma cajennense ticks, uncovered by 454-based RNA-seq.</title>
        <authorList>
            <person name="Garcia G.R."/>
            <person name="Gardinassi L.G."/>
            <person name="Ribeiro J.M."/>
            <person name="Anatriello E."/>
            <person name="Ferreira B.R."/>
            <person name="Moreira H.N."/>
            <person name="Mafra C."/>
            <person name="Olegario M.M."/>
            <person name="Szabo P.J."/>
            <person name="Miranda-Santos I.K."/>
            <person name="Maruyama S.R."/>
        </authorList>
    </citation>
    <scope>NUCLEOTIDE SEQUENCE</scope>
    <source>
        <strain evidence="3">Mato Grasso do Sul</strain>
        <tissue evidence="3">Salivary glands</tissue>
    </source>
</reference>
<dbReference type="AlphaFoldDB" id="A0A023G5U7"/>
<feature type="compositionally biased region" description="Polar residues" evidence="1">
    <location>
        <begin position="212"/>
        <end position="232"/>
    </location>
</feature>
<feature type="chain" id="PRO_5001518282" evidence="2">
    <location>
        <begin position="27"/>
        <end position="268"/>
    </location>
</feature>
<feature type="signal peptide" evidence="2">
    <location>
        <begin position="1"/>
        <end position="26"/>
    </location>
</feature>
<accession>A0A023G5U7</accession>
<evidence type="ECO:0000313" key="3">
    <source>
        <dbReference type="EMBL" id="JAC28270.1"/>
    </source>
</evidence>
<dbReference type="EMBL" id="GBBM01007148">
    <property type="protein sequence ID" value="JAC28270.1"/>
    <property type="molecule type" value="mRNA"/>
</dbReference>